<keyword evidence="3" id="KW-0472">Membrane</keyword>
<comment type="caution">
    <text evidence="5">The sequence shown here is derived from an EMBL/GenBank/DDBJ whole genome shotgun (WGS) entry which is preliminary data.</text>
</comment>
<keyword evidence="3" id="KW-1133">Transmembrane helix</keyword>
<feature type="region of interest" description="Disordered" evidence="2">
    <location>
        <begin position="410"/>
        <end position="430"/>
    </location>
</feature>
<feature type="region of interest" description="Disordered" evidence="2">
    <location>
        <begin position="442"/>
        <end position="467"/>
    </location>
</feature>
<dbReference type="PANTHER" id="PTHR18884">
    <property type="entry name" value="SEPTIN"/>
    <property type="match status" value="1"/>
</dbReference>
<comment type="similarity">
    <text evidence="1">Belongs to the TRAFAC class TrmE-Era-EngA-EngB-Septin-like GTPase superfamily. Septin GTPase family.</text>
</comment>
<accession>A0AAV1HVG0</accession>
<evidence type="ECO:0000259" key="4">
    <source>
        <dbReference type="PROSITE" id="PS51719"/>
    </source>
</evidence>
<evidence type="ECO:0000313" key="5">
    <source>
        <dbReference type="EMBL" id="CAK0738433.1"/>
    </source>
</evidence>
<reference evidence="5 6" key="1">
    <citation type="submission" date="2023-10" db="EMBL/GenBank/DDBJ databases">
        <authorList>
            <person name="Maclean D."/>
            <person name="Macfadyen A."/>
        </authorList>
    </citation>
    <scope>NUCLEOTIDE SEQUENCE [LARGE SCALE GENOMIC DNA]</scope>
</reference>
<evidence type="ECO:0000256" key="2">
    <source>
        <dbReference type="SAM" id="MobiDB-lite"/>
    </source>
</evidence>
<keyword evidence="6" id="KW-1185">Reference proteome</keyword>
<dbReference type="Pfam" id="PF00735">
    <property type="entry name" value="Septin"/>
    <property type="match status" value="1"/>
</dbReference>
<dbReference type="InterPro" id="IPR027417">
    <property type="entry name" value="P-loop_NTPase"/>
</dbReference>
<dbReference type="EMBL" id="CAUYUE010000002">
    <property type="protein sequence ID" value="CAK0738433.1"/>
    <property type="molecule type" value="Genomic_DNA"/>
</dbReference>
<keyword evidence="3" id="KW-0812">Transmembrane</keyword>
<feature type="transmembrane region" description="Helical" evidence="3">
    <location>
        <begin position="486"/>
        <end position="509"/>
    </location>
</feature>
<dbReference type="InterPro" id="IPR030379">
    <property type="entry name" value="G_SEPTIN_dom"/>
</dbReference>
<dbReference type="Gene3D" id="3.40.50.300">
    <property type="entry name" value="P-loop containing nucleotide triphosphate hydrolases"/>
    <property type="match status" value="1"/>
</dbReference>
<feature type="domain" description="Septin-type G" evidence="4">
    <location>
        <begin position="226"/>
        <end position="382"/>
    </location>
</feature>
<gene>
    <name evidence="5" type="ORF">CVIRNUC_001042</name>
</gene>
<evidence type="ECO:0000256" key="1">
    <source>
        <dbReference type="RuleBase" id="RU004560"/>
    </source>
</evidence>
<dbReference type="SUPFAM" id="SSF52540">
    <property type="entry name" value="P-loop containing nucleoside triphosphate hydrolases"/>
    <property type="match status" value="1"/>
</dbReference>
<organism evidence="5 6">
    <name type="scientific">Coccomyxa viridis</name>
    <dbReference type="NCBI Taxonomy" id="1274662"/>
    <lineage>
        <taxon>Eukaryota</taxon>
        <taxon>Viridiplantae</taxon>
        <taxon>Chlorophyta</taxon>
        <taxon>core chlorophytes</taxon>
        <taxon>Trebouxiophyceae</taxon>
        <taxon>Trebouxiophyceae incertae sedis</taxon>
        <taxon>Coccomyxaceae</taxon>
        <taxon>Coccomyxa</taxon>
    </lineage>
</organism>
<proteinExistence type="inferred from homology"/>
<sequence>MMVAEGGSEVGSPRSDLSESQHWEVIGPHSDSSNAHLIAPAARDLCGDAPLTLHAATERAKEDSQSDEELPIPRALVDMPPVRCSDDDEVLNAEEAQKRWAQAEKYAADLRKASSASPPKMRAKYTSRCFKMLVAGAPGTGKTSFIQNLASAYGSQDDGPSMMCHSTSTEGLVESFSIEPTALEDFKEAPDSLCTRVLLTDEDAKVHYNIFIQMPNRDVPMTSFEDTRVDICLYFIPPHALLPADIATIQRLGRTVPIVPIISKGDAMTKQELQQFKQHISKALDIGNPDSCIYTFLPEDIQEAGLESMTQVFSVISSCIVDESVGRHWPVRSYPWGMAEALSSSHSDVPALKRLLIELSFDDIKACTEASYHNFRKERLSVAEAGAAPQAEEPKGPYLVPATVQTESAASLASQPAAAEHPASVPQHEPHWVKIHPSLLEGAERSRPGSSEGPAQKKSKAERCPRCPKCTHCAHPNLSALTEASLFLFLILALVVGIAGLIFLLNAMIMRQAEGQQDNEAAHTGKHLSAGCGPELDMEALYAALPSRNRELWALIRLTEAMAQPDRENAAVCAQERGALAYQASLARAEMAAQEAGQLGRLRADIAASLQNKAQRLRTTTTRLASLLGHRIEHSMHKLSSKMPIQTEKGKLHVDLKALGQVLWRSTIVHIFR</sequence>
<dbReference type="PROSITE" id="PS51719">
    <property type="entry name" value="G_SEPTIN"/>
    <property type="match status" value="1"/>
</dbReference>
<feature type="region of interest" description="Disordered" evidence="2">
    <location>
        <begin position="1"/>
        <end position="21"/>
    </location>
</feature>
<keyword evidence="1" id="KW-0547">Nucleotide-binding</keyword>
<evidence type="ECO:0000313" key="6">
    <source>
        <dbReference type="Proteomes" id="UP001314263"/>
    </source>
</evidence>
<feature type="compositionally biased region" description="Low complexity" evidence="2">
    <location>
        <begin position="410"/>
        <end position="419"/>
    </location>
</feature>
<dbReference type="AlphaFoldDB" id="A0AAV1HVG0"/>
<protein>
    <recommendedName>
        <fullName evidence="4">Septin-type G domain-containing protein</fullName>
    </recommendedName>
</protein>
<evidence type="ECO:0000256" key="3">
    <source>
        <dbReference type="SAM" id="Phobius"/>
    </source>
</evidence>
<name>A0AAV1HVG0_9CHLO</name>
<dbReference type="GO" id="GO:0005525">
    <property type="term" value="F:GTP binding"/>
    <property type="evidence" value="ECO:0007669"/>
    <property type="project" value="UniProtKB-KW"/>
</dbReference>
<dbReference type="Proteomes" id="UP001314263">
    <property type="component" value="Unassembled WGS sequence"/>
</dbReference>
<keyword evidence="1" id="KW-0342">GTP-binding</keyword>